<feature type="transmembrane region" description="Helical" evidence="10">
    <location>
        <begin position="29"/>
        <end position="50"/>
    </location>
</feature>
<dbReference type="NCBIfam" id="NF008512">
    <property type="entry name" value="PRK11431.1"/>
    <property type="match status" value="1"/>
</dbReference>
<keyword evidence="6 10" id="KW-0472">Membrane</keyword>
<comment type="similarity">
    <text evidence="7">Belongs to the drug/metabolite transporter (DMT) superfamily. Small multidrug resistance (SMR) (TC 2.A.7.1) family. Gdx/SugE subfamily.</text>
</comment>
<dbReference type="EMBL" id="JAMFTH010000001">
    <property type="protein sequence ID" value="MCP8897806.1"/>
    <property type="molecule type" value="Genomic_DNA"/>
</dbReference>
<evidence type="ECO:0000256" key="1">
    <source>
        <dbReference type="ARBA" id="ARBA00004651"/>
    </source>
</evidence>
<dbReference type="PANTHER" id="PTHR30561:SF0">
    <property type="entry name" value="GUANIDINIUM EXPORTER"/>
    <property type="match status" value="1"/>
</dbReference>
<dbReference type="InterPro" id="IPR000390">
    <property type="entry name" value="Small_drug/metabolite_transptr"/>
</dbReference>
<feature type="transmembrane region" description="Helical" evidence="10">
    <location>
        <begin position="84"/>
        <end position="103"/>
    </location>
</feature>
<sequence length="105" mass="10867">MSWFILIIAGLFEIGWAIGLKYTDGFTKLWPTVGTVLSLVISFLLLGLAVKILPVGTAYAIWVGIGAVGTAVLGIVLFGESTDVLKLVSLGLIGAGIVGLKLAHG</sequence>
<reference evidence="11" key="2">
    <citation type="submission" date="2023-01" db="EMBL/GenBank/DDBJ databases">
        <title>Gilvimarinus xylanilyticus HB14 isolated from Caulerpa lentillifera aquaculture base in Hainan, China.</title>
        <authorList>
            <person name="Zhang Y.-J."/>
        </authorList>
    </citation>
    <scope>NUCLEOTIDE SEQUENCE</scope>
    <source>
        <strain evidence="11">HB14</strain>
    </source>
</reference>
<evidence type="ECO:0000256" key="7">
    <source>
        <dbReference type="ARBA" id="ARBA00038151"/>
    </source>
</evidence>
<dbReference type="SUPFAM" id="SSF103481">
    <property type="entry name" value="Multidrug resistance efflux transporter EmrE"/>
    <property type="match status" value="1"/>
</dbReference>
<dbReference type="GO" id="GO:0005886">
    <property type="term" value="C:plasma membrane"/>
    <property type="evidence" value="ECO:0007669"/>
    <property type="project" value="UniProtKB-SubCell"/>
</dbReference>
<organism evidence="11 12">
    <name type="scientific">Gilvimarinus xylanilyticus</name>
    <dbReference type="NCBI Taxonomy" id="2944139"/>
    <lineage>
        <taxon>Bacteria</taxon>
        <taxon>Pseudomonadati</taxon>
        <taxon>Pseudomonadota</taxon>
        <taxon>Gammaproteobacteria</taxon>
        <taxon>Cellvibrionales</taxon>
        <taxon>Cellvibrionaceae</taxon>
        <taxon>Gilvimarinus</taxon>
    </lineage>
</organism>
<evidence type="ECO:0000256" key="3">
    <source>
        <dbReference type="ARBA" id="ARBA00022475"/>
    </source>
</evidence>
<evidence type="ECO:0000313" key="11">
    <source>
        <dbReference type="EMBL" id="MCP8897806.1"/>
    </source>
</evidence>
<dbReference type="InterPro" id="IPR037185">
    <property type="entry name" value="EmrE-like"/>
</dbReference>
<evidence type="ECO:0000256" key="6">
    <source>
        <dbReference type="ARBA" id="ARBA00023136"/>
    </source>
</evidence>
<reference evidence="11" key="1">
    <citation type="submission" date="2022-05" db="EMBL/GenBank/DDBJ databases">
        <authorList>
            <person name="Sun H.-N."/>
        </authorList>
    </citation>
    <scope>NUCLEOTIDE SEQUENCE</scope>
    <source>
        <strain evidence="11">HB14</strain>
    </source>
</reference>
<dbReference type="Gene3D" id="1.10.3730.20">
    <property type="match status" value="1"/>
</dbReference>
<dbReference type="FunFam" id="1.10.3730.20:FF:000001">
    <property type="entry name" value="Quaternary ammonium compound resistance transporter SugE"/>
    <property type="match status" value="1"/>
</dbReference>
<protein>
    <recommendedName>
        <fullName evidence="8">Guanidinium exporter</fullName>
    </recommendedName>
</protein>
<keyword evidence="12" id="KW-1185">Reference proteome</keyword>
<keyword evidence="5 10" id="KW-1133">Transmembrane helix</keyword>
<dbReference type="Proteomes" id="UP001139319">
    <property type="component" value="Unassembled WGS sequence"/>
</dbReference>
<comment type="subcellular location">
    <subcellularLocation>
        <location evidence="1 9">Cell membrane</location>
        <topology evidence="1 9">Multi-pass membrane protein</topology>
    </subcellularLocation>
</comment>
<dbReference type="PANTHER" id="PTHR30561">
    <property type="entry name" value="SMR FAMILY PROTON-DEPENDENT DRUG EFFLUX TRANSPORTER SUGE"/>
    <property type="match status" value="1"/>
</dbReference>
<evidence type="ECO:0000256" key="4">
    <source>
        <dbReference type="ARBA" id="ARBA00022692"/>
    </source>
</evidence>
<dbReference type="GO" id="GO:0022857">
    <property type="term" value="F:transmembrane transporter activity"/>
    <property type="evidence" value="ECO:0007669"/>
    <property type="project" value="InterPro"/>
</dbReference>
<dbReference type="Pfam" id="PF00893">
    <property type="entry name" value="Multi_Drug_Res"/>
    <property type="match status" value="1"/>
</dbReference>
<dbReference type="AlphaFoldDB" id="A0A9X2KRF8"/>
<evidence type="ECO:0000256" key="10">
    <source>
        <dbReference type="SAM" id="Phobius"/>
    </source>
</evidence>
<proteinExistence type="inferred from homology"/>
<accession>A0A9X2KRF8</accession>
<dbReference type="InterPro" id="IPR045324">
    <property type="entry name" value="Small_multidrug_res"/>
</dbReference>
<evidence type="ECO:0000256" key="2">
    <source>
        <dbReference type="ARBA" id="ARBA00022448"/>
    </source>
</evidence>
<dbReference type="RefSeq" id="WP_253966105.1">
    <property type="nucleotide sequence ID" value="NZ_JAMFTH010000001.1"/>
</dbReference>
<feature type="transmembrane region" description="Helical" evidence="10">
    <location>
        <begin position="57"/>
        <end position="78"/>
    </location>
</feature>
<comment type="caution">
    <text evidence="11">The sequence shown here is derived from an EMBL/GenBank/DDBJ whole genome shotgun (WGS) entry which is preliminary data.</text>
</comment>
<gene>
    <name evidence="11" type="primary">sugE</name>
    <name evidence="11" type="ORF">M6D89_00685</name>
</gene>
<evidence type="ECO:0000256" key="5">
    <source>
        <dbReference type="ARBA" id="ARBA00022989"/>
    </source>
</evidence>
<keyword evidence="3" id="KW-1003">Cell membrane</keyword>
<keyword evidence="4 9" id="KW-0812">Transmembrane</keyword>
<name>A0A9X2KRF8_9GAMM</name>
<evidence type="ECO:0000313" key="12">
    <source>
        <dbReference type="Proteomes" id="UP001139319"/>
    </source>
</evidence>
<evidence type="ECO:0000256" key="8">
    <source>
        <dbReference type="ARBA" id="ARBA00039168"/>
    </source>
</evidence>
<evidence type="ECO:0000256" key="9">
    <source>
        <dbReference type="RuleBase" id="RU003942"/>
    </source>
</evidence>
<keyword evidence="2" id="KW-0813">Transport</keyword>
<dbReference type="GO" id="GO:1990961">
    <property type="term" value="P:xenobiotic detoxification by transmembrane export across the plasma membrane"/>
    <property type="evidence" value="ECO:0007669"/>
    <property type="project" value="UniProtKB-ARBA"/>
</dbReference>